<protein>
    <submittedName>
        <fullName evidence="2">2-hydroxyglutaryl-CoA dehydratase</fullName>
    </submittedName>
</protein>
<dbReference type="AlphaFoldDB" id="A0A7Y3STZ1"/>
<dbReference type="EMBL" id="JABEYB010000003">
    <property type="protein sequence ID" value="NNU75338.1"/>
    <property type="molecule type" value="Genomic_DNA"/>
</dbReference>
<dbReference type="PANTHER" id="PTHR32329:SF2">
    <property type="entry name" value="BIFUNCTIONAL PROTEIN [INCLUDES 2-HYDROXYACYL-COA DEHYDRATASE (N-TER) AND ITS ACTIVATOR DOMAIN (C_TERM)"/>
    <property type="match status" value="1"/>
</dbReference>
<evidence type="ECO:0000313" key="3">
    <source>
        <dbReference type="Proteomes" id="UP000531659"/>
    </source>
</evidence>
<feature type="domain" description="DUF2229" evidence="1">
    <location>
        <begin position="15"/>
        <end position="240"/>
    </location>
</feature>
<comment type="caution">
    <text evidence="2">The sequence shown here is derived from an EMBL/GenBank/DDBJ whole genome shotgun (WGS) entry which is preliminary data.</text>
</comment>
<dbReference type="RefSeq" id="WP_171296101.1">
    <property type="nucleotide sequence ID" value="NZ_CP087098.1"/>
</dbReference>
<accession>A0A7Y3STZ1</accession>
<name>A0A7Y3STZ1_9CLOT</name>
<gene>
    <name evidence="2" type="ORF">HLQ16_05275</name>
</gene>
<evidence type="ECO:0000259" key="1">
    <source>
        <dbReference type="Pfam" id="PF09989"/>
    </source>
</evidence>
<sequence length="365" mass="40838">MKITFPHFGNTHLAAKALFDGLGIECIIAPFSSSEALELGSTFSPEEMCLPYKIMMGNYLQSIKLGADTILLPGSCGPCRFGEYCELQINALKKMGHNLNFIVVDSPFDIGKNEFLNRLSKISNNSKEGKLQKIKALKVAYKVNELIDTIESKVHYLTGFEVNKGQFKNLLKECTTNAAKALSPPQMVSILKEYNNKVDNIPINKDKAPIKIAIIGEIYTVIEPFANLYIEDKLMDYGVSTKRKLTPTWWIKNTLLSPFKLNSIDIRKASKEYLPYYIGGHARECVGEALLAEKESFDGAIQIFPMGCMPEIVSKAILTKISSDKNFPIMTLIVDEMTGEAGYITRIEAFVDMLERRKNNVLYGS</sequence>
<reference evidence="2 3" key="1">
    <citation type="submission" date="2020-05" db="EMBL/GenBank/DDBJ databases">
        <title>Complete genome of Clostridium estertheticum subspecies estertheticum, isolated from Vacuum packed lamb meat from New Zealand imported to Switzerland.</title>
        <authorList>
            <person name="Wambui J."/>
            <person name="Stevens M.J.A."/>
            <person name="Stephan R."/>
        </authorList>
    </citation>
    <scope>NUCLEOTIDE SEQUENCE [LARGE SCALE GENOMIC DNA]</scope>
    <source>
        <strain evidence="2 3">CEST001</strain>
    </source>
</reference>
<dbReference type="Gene3D" id="3.40.50.11900">
    <property type="match status" value="1"/>
</dbReference>
<dbReference type="Pfam" id="PF09989">
    <property type="entry name" value="DUF2229"/>
    <property type="match status" value="1"/>
</dbReference>
<dbReference type="InterPro" id="IPR018709">
    <property type="entry name" value="CoA_activase_DUF2229"/>
</dbReference>
<dbReference type="PANTHER" id="PTHR32329">
    <property type="entry name" value="BIFUNCTIONAL PROTEIN [INCLUDES 2-HYDROXYACYL-COA DEHYDRATASE (N-TER) AND ITS ACTIVATOR DOMAIN (C_TERM)-RELATED"/>
    <property type="match status" value="1"/>
</dbReference>
<organism evidence="2 3">
    <name type="scientific">Clostridium estertheticum</name>
    <dbReference type="NCBI Taxonomy" id="238834"/>
    <lineage>
        <taxon>Bacteria</taxon>
        <taxon>Bacillati</taxon>
        <taxon>Bacillota</taxon>
        <taxon>Clostridia</taxon>
        <taxon>Eubacteriales</taxon>
        <taxon>Clostridiaceae</taxon>
        <taxon>Clostridium</taxon>
    </lineage>
</organism>
<proteinExistence type="predicted"/>
<dbReference type="Proteomes" id="UP000531659">
    <property type="component" value="Unassembled WGS sequence"/>
</dbReference>
<dbReference type="InterPro" id="IPR051805">
    <property type="entry name" value="Dehydratase_Activator_Redct"/>
</dbReference>
<evidence type="ECO:0000313" key="2">
    <source>
        <dbReference type="EMBL" id="NNU75338.1"/>
    </source>
</evidence>